<accession>D9SSR3</accession>
<dbReference type="PIRSF" id="PIRSF006351">
    <property type="entry name" value="PTS_EIIC-Cellobiose"/>
    <property type="match status" value="1"/>
</dbReference>
<dbReference type="Pfam" id="PF02378">
    <property type="entry name" value="PTS_EIIC"/>
    <property type="match status" value="1"/>
</dbReference>
<dbReference type="HOGENOM" id="CLU_029688_1_2_9"/>
<keyword evidence="6 9" id="KW-1133">Transmembrane helix</keyword>
<protein>
    <recommendedName>
        <fullName evidence="8">Permease IIC component</fullName>
    </recommendedName>
</protein>
<comment type="subcellular location">
    <subcellularLocation>
        <location evidence="1">Cell membrane</location>
        <topology evidence="1">Multi-pass membrane protein</topology>
    </subcellularLocation>
</comment>
<sequence length="435" mass="46914">MSQSNKKGFMDRFEAVAEKSLLPIAMKLNAQRHLAALRDAFILVLPLTMAGSFIVMLNCAFFAADGFVYDKLMLGKLIPGLTEVAPVLWPANNGTLNILSLLVCFLITRNLVKTLGGDDLIGGLLGFSSFFILYPDLAKTAGGYFGTKGIFVAMFIGFLVGEGFARLSKVEKLQFKMPDSVPPAVARSFKVLIPIFIMIFIVTVVNFLATKVNADGIFPIVYSAIQKPLEGLGQNIGTLLILLTLSNLLWIFGIHGPNTVNAIQSAMFEGPKNDNLAYASANGTAWGAPNEITWQLVDAFGNMGGSGMTIGLIIAIILVSKREDFKSLNKLAIGPAIFNINEPIIFGLPIVLNPIFILPFVILPVVNVFIGYLCIHFEIIPPLAFNVPWTTPGPLAAFFATQEPLALLISLVLVAISVVVYIPFVMAANKSGATE</sequence>
<feature type="transmembrane region" description="Helical" evidence="9">
    <location>
        <begin position="405"/>
        <end position="426"/>
    </location>
</feature>
<dbReference type="PANTHER" id="PTHR33989:SF4">
    <property type="entry name" value="PTS SYSTEM N,N'-DIACETYLCHITOBIOSE-SPECIFIC EIIC COMPONENT"/>
    <property type="match status" value="1"/>
</dbReference>
<dbReference type="KEGG" id="ccb:Clocel_2880"/>
<feature type="transmembrane region" description="Helical" evidence="9">
    <location>
        <begin position="40"/>
        <end position="64"/>
    </location>
</feature>
<keyword evidence="2 8" id="KW-0813">Transport</keyword>
<dbReference type="GO" id="GO:0008982">
    <property type="term" value="F:protein-N(PI)-phosphohistidine-sugar phosphotransferase activity"/>
    <property type="evidence" value="ECO:0007669"/>
    <property type="project" value="UniProtKB-UniRule"/>
</dbReference>
<feature type="transmembrane region" description="Helical" evidence="9">
    <location>
        <begin position="149"/>
        <end position="168"/>
    </location>
</feature>
<comment type="function">
    <text evidence="8">The phosphoenolpyruvate-dependent sugar phosphotransferase system (PTS), a major carbohydrate active -transport system, catalyzes the phosphorylation of incoming sugar substrates concomitant with their translocation across the cell membrane.</text>
</comment>
<dbReference type="InterPro" id="IPR003352">
    <property type="entry name" value="PTS_EIIC"/>
</dbReference>
<evidence type="ECO:0000256" key="2">
    <source>
        <dbReference type="ARBA" id="ARBA00022448"/>
    </source>
</evidence>
<keyword evidence="3 8" id="KW-1003">Cell membrane</keyword>
<feature type="transmembrane region" description="Helical" evidence="9">
    <location>
        <begin position="84"/>
        <end position="108"/>
    </location>
</feature>
<dbReference type="PROSITE" id="PS51105">
    <property type="entry name" value="PTS_EIIC_TYPE_3"/>
    <property type="match status" value="1"/>
</dbReference>
<dbReference type="RefSeq" id="WP_010075669.1">
    <property type="nucleotide sequence ID" value="NC_014393.1"/>
</dbReference>
<dbReference type="GO" id="GO:0005886">
    <property type="term" value="C:plasma membrane"/>
    <property type="evidence" value="ECO:0007669"/>
    <property type="project" value="UniProtKB-SubCell"/>
</dbReference>
<keyword evidence="13" id="KW-1185">Reference proteome</keyword>
<dbReference type="GO" id="GO:0009401">
    <property type="term" value="P:phosphoenolpyruvate-dependent sugar phosphotransferase system"/>
    <property type="evidence" value="ECO:0007669"/>
    <property type="project" value="InterPro"/>
</dbReference>
<feature type="transmembrane region" description="Helical" evidence="9">
    <location>
        <begin position="189"/>
        <end position="209"/>
    </location>
</feature>
<keyword evidence="12" id="KW-0808">Transferase</keyword>
<dbReference type="AlphaFoldDB" id="D9SSR3"/>
<evidence type="ECO:0000256" key="1">
    <source>
        <dbReference type="ARBA" id="ARBA00004651"/>
    </source>
</evidence>
<evidence type="ECO:0000256" key="8">
    <source>
        <dbReference type="PIRNR" id="PIRNR006351"/>
    </source>
</evidence>
<evidence type="ECO:0000313" key="12">
    <source>
        <dbReference type="EMBL" id="ADL52575.1"/>
    </source>
</evidence>
<feature type="domain" description="PTS EIIC type-3" evidence="11">
    <location>
        <begin position="17"/>
        <end position="424"/>
    </location>
</feature>
<dbReference type="eggNOG" id="COG1455">
    <property type="taxonomic scope" value="Bacteria"/>
</dbReference>
<evidence type="ECO:0000256" key="5">
    <source>
        <dbReference type="ARBA" id="ARBA00022692"/>
    </source>
</evidence>
<dbReference type="PANTHER" id="PTHR33989">
    <property type="match status" value="1"/>
</dbReference>
<dbReference type="InterPro" id="IPR004501">
    <property type="entry name" value="PTS_EIIC_3"/>
</dbReference>
<dbReference type="InterPro" id="IPR004042">
    <property type="entry name" value="Intein_endonuc_central"/>
</dbReference>
<evidence type="ECO:0000256" key="4">
    <source>
        <dbReference type="ARBA" id="ARBA00022597"/>
    </source>
</evidence>
<evidence type="ECO:0000313" key="13">
    <source>
        <dbReference type="Proteomes" id="UP000002730"/>
    </source>
</evidence>
<feature type="domain" description="DOD-type homing endonuclease" evidence="10">
    <location>
        <begin position="155"/>
        <end position="254"/>
    </location>
</feature>
<keyword evidence="4 8" id="KW-0762">Sugar transport</keyword>
<dbReference type="GO" id="GO:0004519">
    <property type="term" value="F:endonuclease activity"/>
    <property type="evidence" value="ECO:0007669"/>
    <property type="project" value="InterPro"/>
</dbReference>
<dbReference type="InterPro" id="IPR051088">
    <property type="entry name" value="PTS_Sugar-EIIC/EIIB"/>
</dbReference>
<name>D9SSR3_CLOC7</name>
<dbReference type="InterPro" id="IPR004796">
    <property type="entry name" value="PTS_IIC_cello"/>
</dbReference>
<evidence type="ECO:0000256" key="7">
    <source>
        <dbReference type="ARBA" id="ARBA00023136"/>
    </source>
</evidence>
<dbReference type="GO" id="GO:1902815">
    <property type="term" value="P:N,N'-diacetylchitobiose import"/>
    <property type="evidence" value="ECO:0007669"/>
    <property type="project" value="TreeGrafter"/>
</dbReference>
<keyword evidence="5 9" id="KW-0812">Transmembrane</keyword>
<evidence type="ECO:0000259" key="11">
    <source>
        <dbReference type="PROSITE" id="PS51105"/>
    </source>
</evidence>
<dbReference type="STRING" id="573061.Clocel_2880"/>
<feature type="transmembrane region" description="Helical" evidence="9">
    <location>
        <begin position="120"/>
        <end position="137"/>
    </location>
</feature>
<organism evidence="12 13">
    <name type="scientific">Clostridium cellulovorans (strain ATCC 35296 / DSM 3052 / OCM 3 / 743B)</name>
    <dbReference type="NCBI Taxonomy" id="573061"/>
    <lineage>
        <taxon>Bacteria</taxon>
        <taxon>Bacillati</taxon>
        <taxon>Bacillota</taxon>
        <taxon>Clostridia</taxon>
        <taxon>Eubacteriales</taxon>
        <taxon>Clostridiaceae</taxon>
        <taxon>Clostridium</taxon>
    </lineage>
</organism>
<evidence type="ECO:0000256" key="6">
    <source>
        <dbReference type="ARBA" id="ARBA00022989"/>
    </source>
</evidence>
<evidence type="ECO:0000256" key="9">
    <source>
        <dbReference type="SAM" id="Phobius"/>
    </source>
</evidence>
<dbReference type="EMBL" id="CP002160">
    <property type="protein sequence ID" value="ADL52575.1"/>
    <property type="molecule type" value="Genomic_DNA"/>
</dbReference>
<evidence type="ECO:0000259" key="10">
    <source>
        <dbReference type="PROSITE" id="PS50819"/>
    </source>
</evidence>
<dbReference type="Proteomes" id="UP000002730">
    <property type="component" value="Chromosome"/>
</dbReference>
<dbReference type="NCBIfam" id="TIGR00410">
    <property type="entry name" value="lacE"/>
    <property type="match status" value="1"/>
</dbReference>
<gene>
    <name evidence="12" type="ordered locus">Clocel_2880</name>
</gene>
<evidence type="ECO:0000256" key="3">
    <source>
        <dbReference type="ARBA" id="ARBA00022475"/>
    </source>
</evidence>
<dbReference type="PROSITE" id="PS50819">
    <property type="entry name" value="INTEIN_ENDONUCLEASE"/>
    <property type="match status" value="1"/>
</dbReference>
<keyword evidence="7 8" id="KW-0472">Membrane</keyword>
<feature type="transmembrane region" description="Helical" evidence="9">
    <location>
        <begin position="299"/>
        <end position="319"/>
    </location>
</feature>
<reference evidence="12 13" key="1">
    <citation type="submission" date="2010-08" db="EMBL/GenBank/DDBJ databases">
        <title>Complete sequence of Clostridium cellulovorans 743B.</title>
        <authorList>
            <consortium name="US DOE Joint Genome Institute"/>
            <person name="Lucas S."/>
            <person name="Copeland A."/>
            <person name="Lapidus A."/>
            <person name="Cheng J.-F."/>
            <person name="Bruce D."/>
            <person name="Goodwin L."/>
            <person name="Pitluck S."/>
            <person name="Chertkov O."/>
            <person name="Detter J.C."/>
            <person name="Han C."/>
            <person name="Tapia R."/>
            <person name="Land M."/>
            <person name="Hauser L."/>
            <person name="Chang Y.-J."/>
            <person name="Jeffries C."/>
            <person name="Kyrpides N."/>
            <person name="Ivanova N."/>
            <person name="Mikhailova N."/>
            <person name="Hemme C.L."/>
            <person name="Woyke T."/>
        </authorList>
    </citation>
    <scope>NUCLEOTIDE SEQUENCE [LARGE SCALE GENOMIC DNA]</scope>
    <source>
        <strain evidence="13">ATCC 35296 / DSM 3052 / OCM 3 / 743B</strain>
    </source>
</reference>
<proteinExistence type="predicted"/>